<gene>
    <name evidence="3" type="ORF">FPAR1323_LOCUS277</name>
</gene>
<feature type="region of interest" description="Disordered" evidence="2">
    <location>
        <begin position="119"/>
        <end position="146"/>
    </location>
</feature>
<organism evidence="3">
    <name type="scientific">Florenciella parvula</name>
    <dbReference type="NCBI Taxonomy" id="236787"/>
    <lineage>
        <taxon>Eukaryota</taxon>
        <taxon>Sar</taxon>
        <taxon>Stramenopiles</taxon>
        <taxon>Ochrophyta</taxon>
        <taxon>Dictyochophyceae</taxon>
        <taxon>Florenciellales</taxon>
        <taxon>Florenciella</taxon>
    </lineage>
</organism>
<evidence type="ECO:0000256" key="1">
    <source>
        <dbReference type="SAM" id="Coils"/>
    </source>
</evidence>
<name>A0A7S2F9M8_9STRA</name>
<dbReference type="EMBL" id="HBGT01000498">
    <property type="protein sequence ID" value="CAD9379996.1"/>
    <property type="molecule type" value="Transcribed_RNA"/>
</dbReference>
<dbReference type="AlphaFoldDB" id="A0A7S2F9M8"/>
<evidence type="ECO:0000256" key="2">
    <source>
        <dbReference type="SAM" id="MobiDB-lite"/>
    </source>
</evidence>
<protein>
    <submittedName>
        <fullName evidence="3">Uncharacterized protein</fullName>
    </submittedName>
</protein>
<feature type="coiled-coil region" evidence="1">
    <location>
        <begin position="149"/>
        <end position="179"/>
    </location>
</feature>
<sequence length="180" mass="19778">MGAGASVPDKVDLDTCKSLAGDRFDQSKFDEYKDADGYITRDQLLAAENLILQLEPHGDMGAEEVMELKETVAKQGERRKSRVAEEDMLSLSVSKTAAVDASTLDGQEEAEPDVVAMKETMERQSGRRQSHSKTVEDDMLDLVNKSVPLEDVEAAVDEIEEAKELGEAKEEEAKAEEGKE</sequence>
<proteinExistence type="predicted"/>
<reference evidence="3" key="1">
    <citation type="submission" date="2021-01" db="EMBL/GenBank/DDBJ databases">
        <authorList>
            <person name="Corre E."/>
            <person name="Pelletier E."/>
            <person name="Niang G."/>
            <person name="Scheremetjew M."/>
            <person name="Finn R."/>
            <person name="Kale V."/>
            <person name="Holt S."/>
            <person name="Cochrane G."/>
            <person name="Meng A."/>
            <person name="Brown T."/>
            <person name="Cohen L."/>
        </authorList>
    </citation>
    <scope>NUCLEOTIDE SEQUENCE</scope>
    <source>
        <strain evidence="3">RCC1693</strain>
    </source>
</reference>
<evidence type="ECO:0000313" key="3">
    <source>
        <dbReference type="EMBL" id="CAD9379996.1"/>
    </source>
</evidence>
<accession>A0A7S2F9M8</accession>
<keyword evidence="1" id="KW-0175">Coiled coil</keyword>